<sequence>MDISQNTNLRTILSTSLDPSNLPPIPASGQHILGLHFPQSSHAPEPIWIPLSSSTDEETSITFQSVDVSSIFPPDIHPEVLYSDSNRVRNRDTESMLEVWTLPPSVSSTQPNICITGLLKLLSPHGGKPNGTKDWRGPVLALAMTRATGFMVDPGSYKDLTLRDAEDVVDFLASHGGVIRGPGFWDGVDGHGTEATPDVGPERNGMEERNRTAEDEDGLEMRCKCGEEDAV</sequence>
<dbReference type="OrthoDB" id="437457at2759"/>
<protein>
    <submittedName>
        <fullName evidence="2">Uncharacterized protein</fullName>
    </submittedName>
</protein>
<dbReference type="AlphaFoldDB" id="A0A420YJZ6"/>
<reference evidence="2 3" key="1">
    <citation type="submission" date="2018-08" db="EMBL/GenBank/DDBJ databases">
        <title>Draft genome of the lignicolous fungus Coniochaeta pulveracea.</title>
        <authorList>
            <person name="Borstlap C.J."/>
            <person name="De Witt R.N."/>
            <person name="Botha A."/>
            <person name="Volschenk H."/>
        </authorList>
    </citation>
    <scope>NUCLEOTIDE SEQUENCE [LARGE SCALE GENOMIC DNA]</scope>
    <source>
        <strain evidence="2 3">CAB683</strain>
    </source>
</reference>
<name>A0A420YJZ6_9PEZI</name>
<organism evidence="2 3">
    <name type="scientific">Coniochaeta pulveracea</name>
    <dbReference type="NCBI Taxonomy" id="177199"/>
    <lineage>
        <taxon>Eukaryota</taxon>
        <taxon>Fungi</taxon>
        <taxon>Dikarya</taxon>
        <taxon>Ascomycota</taxon>
        <taxon>Pezizomycotina</taxon>
        <taxon>Sordariomycetes</taxon>
        <taxon>Sordariomycetidae</taxon>
        <taxon>Coniochaetales</taxon>
        <taxon>Coniochaetaceae</taxon>
        <taxon>Coniochaeta</taxon>
    </lineage>
</organism>
<dbReference type="STRING" id="177199.A0A420YJZ6"/>
<feature type="region of interest" description="Disordered" evidence="1">
    <location>
        <begin position="186"/>
        <end position="217"/>
    </location>
</feature>
<feature type="compositionally biased region" description="Basic and acidic residues" evidence="1">
    <location>
        <begin position="200"/>
        <end position="217"/>
    </location>
</feature>
<evidence type="ECO:0000313" key="2">
    <source>
        <dbReference type="EMBL" id="RKU48208.1"/>
    </source>
</evidence>
<keyword evidence="3" id="KW-1185">Reference proteome</keyword>
<evidence type="ECO:0000313" key="3">
    <source>
        <dbReference type="Proteomes" id="UP000275385"/>
    </source>
</evidence>
<dbReference type="EMBL" id="QVQW01000005">
    <property type="protein sequence ID" value="RKU48208.1"/>
    <property type="molecule type" value="Genomic_DNA"/>
</dbReference>
<accession>A0A420YJZ6</accession>
<comment type="caution">
    <text evidence="2">The sequence shown here is derived from an EMBL/GenBank/DDBJ whole genome shotgun (WGS) entry which is preliminary data.</text>
</comment>
<evidence type="ECO:0000256" key="1">
    <source>
        <dbReference type="SAM" id="MobiDB-lite"/>
    </source>
</evidence>
<dbReference type="Proteomes" id="UP000275385">
    <property type="component" value="Unassembled WGS sequence"/>
</dbReference>
<proteinExistence type="predicted"/>
<gene>
    <name evidence="2" type="ORF">DL546_001748</name>
</gene>